<dbReference type="AlphaFoldDB" id="A0A4P7NP95"/>
<dbReference type="Gene3D" id="3.40.50.2000">
    <property type="entry name" value="Glycogen Phosphorylase B"/>
    <property type="match status" value="2"/>
</dbReference>
<dbReference type="PANTHER" id="PTHR48050:SF13">
    <property type="entry name" value="STEROL 3-BETA-GLUCOSYLTRANSFERASE UGT80A2"/>
    <property type="match status" value="1"/>
</dbReference>
<sequence length="487" mass="52780">METKQPPPKPKILYAVPPREGHMRPALQISAQLIEHGYNVTMLGTDRWRDAIEAIGAIYSPCIGLWAVALDDVSWWPTIVSAPTSAARNAASLDEGFTTLLPSGFQSVCTALTGIMGRDWATERIVVLSDTCFSGTLPLKLKTHLPPGCGLEKVKIKTIGIGVVPVYWAAAERPPWGSGLPYDDSEEGKTRTLQAHQEAWNQEAEDRARKCLTMMACAEKVDTLLEPFNDPASGLRHPFWDASTVCHDVTLQMGLRGLEFPTPSWPAHLKFAGPLPPKALPSGLKYPAWWDEVVFKNSAAYSIGHEGGRKKVVFVAQGTEVLDHNELIVPTVQALAGRDDVVVIVVLCVKGATLDASSFANGELPANCHVLDYFPYDAILPHADVFLSSSGYGGLTHAVAHAVPLVQTGRFFDKPDIGRRVEWSGMGVYLADPTGAAPPSAVEVGEAVKKVLGDAKFRRRAGELRDDALRLDPLAAVEREVAGLSWE</sequence>
<evidence type="ECO:0000259" key="1">
    <source>
        <dbReference type="Pfam" id="PF06722"/>
    </source>
</evidence>
<dbReference type="InterPro" id="IPR010610">
    <property type="entry name" value="EryCIII-like_C"/>
</dbReference>
<dbReference type="Pfam" id="PF06722">
    <property type="entry name" value="EryCIII-like_C"/>
    <property type="match status" value="1"/>
</dbReference>
<dbReference type="VEuPathDB" id="FungiDB:M_BR32_EuGene_00129161"/>
<accession>A0A4P7NP95</accession>
<dbReference type="Proteomes" id="UP000294847">
    <property type="component" value="Chromosome 6"/>
</dbReference>
<organism evidence="2 3">
    <name type="scientific">Pyricularia oryzae</name>
    <name type="common">Rice blast fungus</name>
    <name type="synonym">Magnaporthe oryzae</name>
    <dbReference type="NCBI Taxonomy" id="318829"/>
    <lineage>
        <taxon>Eukaryota</taxon>
        <taxon>Fungi</taxon>
        <taxon>Dikarya</taxon>
        <taxon>Ascomycota</taxon>
        <taxon>Pezizomycotina</taxon>
        <taxon>Sordariomycetes</taxon>
        <taxon>Sordariomycetidae</taxon>
        <taxon>Magnaporthales</taxon>
        <taxon>Pyriculariaceae</taxon>
        <taxon>Pyricularia</taxon>
    </lineage>
</organism>
<dbReference type="GO" id="GO:0016757">
    <property type="term" value="F:glycosyltransferase activity"/>
    <property type="evidence" value="ECO:0007669"/>
    <property type="project" value="UniProtKB-ARBA"/>
</dbReference>
<dbReference type="SUPFAM" id="SSF53756">
    <property type="entry name" value="UDP-Glycosyltransferase/glycogen phosphorylase"/>
    <property type="match status" value="1"/>
</dbReference>
<evidence type="ECO:0000313" key="2">
    <source>
        <dbReference type="EMBL" id="QBZ64151.1"/>
    </source>
</evidence>
<dbReference type="EMBL" id="CP034209">
    <property type="protein sequence ID" value="QBZ64151.1"/>
    <property type="molecule type" value="Genomic_DNA"/>
</dbReference>
<proteinExistence type="predicted"/>
<gene>
    <name evidence="2" type="ORF">PoMZ_05845</name>
</gene>
<evidence type="ECO:0000313" key="3">
    <source>
        <dbReference type="Proteomes" id="UP000294847"/>
    </source>
</evidence>
<reference evidence="2 3" key="1">
    <citation type="journal article" date="2019" name="Mol. Biol. Evol.">
        <title>Blast fungal genomes show frequent chromosomal changes, gene gains and losses, and effector gene turnover.</title>
        <authorList>
            <person name="Gomez Luciano L.B."/>
            <person name="Jason Tsai I."/>
            <person name="Chuma I."/>
            <person name="Tosa Y."/>
            <person name="Chen Y.H."/>
            <person name="Li J.Y."/>
            <person name="Li M.Y."/>
            <person name="Jade Lu M.Y."/>
            <person name="Nakayashiki H."/>
            <person name="Li W.H."/>
        </authorList>
    </citation>
    <scope>NUCLEOTIDE SEQUENCE [LARGE SCALE GENOMIC DNA]</scope>
    <source>
        <strain evidence="2">MZ5-1-6</strain>
    </source>
</reference>
<feature type="domain" description="Erythromycin biosynthesis protein CIII-like C-terminal" evidence="1">
    <location>
        <begin position="361"/>
        <end position="469"/>
    </location>
</feature>
<dbReference type="InterPro" id="IPR050426">
    <property type="entry name" value="Glycosyltransferase_28"/>
</dbReference>
<protein>
    <recommendedName>
        <fullName evidence="1">Erythromycin biosynthesis protein CIII-like C-terminal domain-containing protein</fullName>
    </recommendedName>
</protein>
<name>A0A4P7NP95_PYROR</name>
<dbReference type="PANTHER" id="PTHR48050">
    <property type="entry name" value="STEROL 3-BETA-GLUCOSYLTRANSFERASE"/>
    <property type="match status" value="1"/>
</dbReference>